<comment type="similarity">
    <text evidence="1">Belongs to the thioesterase PaaI family.</text>
</comment>
<dbReference type="InterPro" id="IPR006683">
    <property type="entry name" value="Thioestr_dom"/>
</dbReference>
<dbReference type="InterPro" id="IPR039298">
    <property type="entry name" value="ACOT13"/>
</dbReference>
<feature type="domain" description="Thioesterase" evidence="3">
    <location>
        <begin position="54"/>
        <end position="127"/>
    </location>
</feature>
<organism evidence="4 5">
    <name type="scientific">Veillonella magna</name>
    <dbReference type="NCBI Taxonomy" id="464322"/>
    <lineage>
        <taxon>Bacteria</taxon>
        <taxon>Bacillati</taxon>
        <taxon>Bacillota</taxon>
        <taxon>Negativicutes</taxon>
        <taxon>Veillonellales</taxon>
        <taxon>Veillonellaceae</taxon>
        <taxon>Veillonella</taxon>
    </lineage>
</organism>
<dbReference type="SUPFAM" id="SSF54637">
    <property type="entry name" value="Thioesterase/thiol ester dehydrase-isomerase"/>
    <property type="match status" value="1"/>
</dbReference>
<dbReference type="NCBIfam" id="TIGR00369">
    <property type="entry name" value="unchar_dom_1"/>
    <property type="match status" value="1"/>
</dbReference>
<reference evidence="4 5" key="1">
    <citation type="journal article" date="2021" name="Sci. Rep.">
        <title>The distribution of antibiotic resistance genes in chicken gut microbiota commensals.</title>
        <authorList>
            <person name="Juricova H."/>
            <person name="Matiasovicova J."/>
            <person name="Kubasova T."/>
            <person name="Cejkova D."/>
            <person name="Rychlik I."/>
        </authorList>
    </citation>
    <scope>NUCLEOTIDE SEQUENCE [LARGE SCALE GENOMIC DNA]</scope>
    <source>
        <strain evidence="4 5">An537</strain>
    </source>
</reference>
<dbReference type="CDD" id="cd03443">
    <property type="entry name" value="PaaI_thioesterase"/>
    <property type="match status" value="1"/>
</dbReference>
<evidence type="ECO:0000313" key="5">
    <source>
        <dbReference type="Proteomes" id="UP000707138"/>
    </source>
</evidence>
<dbReference type="EMBL" id="JACJLA010000002">
    <property type="protein sequence ID" value="MBM6911966.1"/>
    <property type="molecule type" value="Genomic_DNA"/>
</dbReference>
<name>A0ABS2GCR7_9FIRM</name>
<keyword evidence="5" id="KW-1185">Reference proteome</keyword>
<dbReference type="PANTHER" id="PTHR21660:SF1">
    <property type="entry name" value="ACYL-COENZYME A THIOESTERASE 13"/>
    <property type="match status" value="1"/>
</dbReference>
<dbReference type="InterPro" id="IPR029069">
    <property type="entry name" value="HotDog_dom_sf"/>
</dbReference>
<evidence type="ECO:0000313" key="4">
    <source>
        <dbReference type="EMBL" id="MBM6911966.1"/>
    </source>
</evidence>
<comment type="caution">
    <text evidence="4">The sequence shown here is derived from an EMBL/GenBank/DDBJ whole genome shotgun (WGS) entry which is preliminary data.</text>
</comment>
<dbReference type="Gene3D" id="3.10.129.10">
    <property type="entry name" value="Hotdog Thioesterase"/>
    <property type="match status" value="1"/>
</dbReference>
<evidence type="ECO:0000259" key="3">
    <source>
        <dbReference type="Pfam" id="PF03061"/>
    </source>
</evidence>
<protein>
    <submittedName>
        <fullName evidence="4">PaaI family thioesterase</fullName>
    </submittedName>
</protein>
<proteinExistence type="inferred from homology"/>
<evidence type="ECO:0000256" key="2">
    <source>
        <dbReference type="ARBA" id="ARBA00022801"/>
    </source>
</evidence>
<dbReference type="Proteomes" id="UP000707138">
    <property type="component" value="Unassembled WGS sequence"/>
</dbReference>
<evidence type="ECO:0000256" key="1">
    <source>
        <dbReference type="ARBA" id="ARBA00008324"/>
    </source>
</evidence>
<dbReference type="InterPro" id="IPR003736">
    <property type="entry name" value="PAAI_dom"/>
</dbReference>
<accession>A0ABS2GCR7</accession>
<gene>
    <name evidence="4" type="ORF">H6A01_01310</name>
</gene>
<dbReference type="RefSeq" id="WP_038155292.1">
    <property type="nucleotide sequence ID" value="NZ_CATYZF010000010.1"/>
</dbReference>
<sequence length="149" mass="16620">MKKAEIRTLVDHFDHVRAQNTYEWAKDIRVTGGDPGHIEMTFTTDIRRHANLRGDLHGAVCAGFSDSVMGTACFTLGKSVVTLELKGNFMKAVKPGSVLRGVGRVEHNGKRTMVTTGRIYDEVGDLVYMASGTFYVIDTYELPELPWRL</sequence>
<dbReference type="PANTHER" id="PTHR21660">
    <property type="entry name" value="THIOESTERASE SUPERFAMILY MEMBER-RELATED"/>
    <property type="match status" value="1"/>
</dbReference>
<dbReference type="Pfam" id="PF03061">
    <property type="entry name" value="4HBT"/>
    <property type="match status" value="1"/>
</dbReference>
<keyword evidence="2" id="KW-0378">Hydrolase</keyword>